<dbReference type="KEGG" id="ndi:NDAI_0E02580"/>
<dbReference type="GeneID" id="11498653"/>
<feature type="domain" description="Oxidoreductase-like" evidence="1">
    <location>
        <begin position="84"/>
        <end position="127"/>
    </location>
</feature>
<dbReference type="InterPro" id="IPR039251">
    <property type="entry name" value="OXLD1"/>
</dbReference>
<dbReference type="AlphaFoldDB" id="G0WBF5"/>
<dbReference type="eggNOG" id="KOG4690">
    <property type="taxonomic scope" value="Eukaryota"/>
</dbReference>
<dbReference type="STRING" id="1071378.G0WBF5"/>
<evidence type="ECO:0000259" key="1">
    <source>
        <dbReference type="Pfam" id="PF09791"/>
    </source>
</evidence>
<proteinExistence type="predicted"/>
<name>G0WBF5_NAUDC</name>
<dbReference type="OMA" id="CVWEIYN"/>
<protein>
    <recommendedName>
        <fullName evidence="1">Oxidoreductase-like domain-containing protein</fullName>
    </recommendedName>
</protein>
<sequence>MLLKPTLLRFSQYNNDLRLCRLKVPILQMRCIVQTVTPKMTFEGNTEGISTSEEAQMSRIFGGRIKGEAPKSTSRILTGGTRNIAGVKVPEKPIAPDNCCMSGCVNCVWEIYNEDIRYWKKKRREAADKIKLTHEVWPARWNPPLGLLEMKNVPRSLRETKLNYDRQKAEQVEKTPSDLFTKRDTPLPKAVIEAKKRHIKERATKNKMKEQESGEKIVNKIDDDTEGWAGVPVYIKVFAEFESRQRDKKIRKS</sequence>
<accession>G0WBF5</accession>
<dbReference type="HOGENOM" id="CLU_062297_1_0_1"/>
<dbReference type="RefSeq" id="XP_003670318.1">
    <property type="nucleotide sequence ID" value="XM_003670270.1"/>
</dbReference>
<evidence type="ECO:0000313" key="3">
    <source>
        <dbReference type="Proteomes" id="UP000000689"/>
    </source>
</evidence>
<keyword evidence="3" id="KW-1185">Reference proteome</keyword>
<dbReference type="PANTHER" id="PTHR21193">
    <property type="entry name" value="OXIDOREDUCTASE-LIKE DOMAIN-CONTAINING PROTEIN 1"/>
    <property type="match status" value="1"/>
</dbReference>
<dbReference type="Proteomes" id="UP000000689">
    <property type="component" value="Chromosome 5"/>
</dbReference>
<dbReference type="PANTHER" id="PTHR21193:SF3">
    <property type="entry name" value="OXIDOREDUCTASE-LIKE DOMAIN-CONTAINING PROTEIN 1"/>
    <property type="match status" value="1"/>
</dbReference>
<dbReference type="OrthoDB" id="10064411at2759"/>
<dbReference type="InterPro" id="IPR019180">
    <property type="entry name" value="Oxidoreductase-like_N"/>
</dbReference>
<dbReference type="EMBL" id="HE580271">
    <property type="protein sequence ID" value="CCD25075.1"/>
    <property type="molecule type" value="Genomic_DNA"/>
</dbReference>
<evidence type="ECO:0000313" key="2">
    <source>
        <dbReference type="EMBL" id="CCD25075.1"/>
    </source>
</evidence>
<reference evidence="2 3" key="1">
    <citation type="journal article" date="2011" name="Proc. Natl. Acad. Sci. U.S.A.">
        <title>Evolutionary erosion of yeast sex chromosomes by mating-type switching accidents.</title>
        <authorList>
            <person name="Gordon J.L."/>
            <person name="Armisen D."/>
            <person name="Proux-Wera E."/>
            <person name="Oheigeartaigh S.S."/>
            <person name="Byrne K.P."/>
            <person name="Wolfe K.H."/>
        </authorList>
    </citation>
    <scope>NUCLEOTIDE SEQUENCE [LARGE SCALE GENOMIC DNA]</scope>
    <source>
        <strain evidence="3">ATCC 10597 / BCRC 20456 / CBS 421 / NBRC 0211 / NRRL Y-12639</strain>
    </source>
</reference>
<organism evidence="2 3">
    <name type="scientific">Naumovozyma dairenensis (strain ATCC 10597 / BCRC 20456 / CBS 421 / NBRC 0211 / NRRL Y-12639)</name>
    <name type="common">Saccharomyces dairenensis</name>
    <dbReference type="NCBI Taxonomy" id="1071378"/>
    <lineage>
        <taxon>Eukaryota</taxon>
        <taxon>Fungi</taxon>
        <taxon>Dikarya</taxon>
        <taxon>Ascomycota</taxon>
        <taxon>Saccharomycotina</taxon>
        <taxon>Saccharomycetes</taxon>
        <taxon>Saccharomycetales</taxon>
        <taxon>Saccharomycetaceae</taxon>
        <taxon>Naumovozyma</taxon>
    </lineage>
</organism>
<dbReference type="GO" id="GO:0005739">
    <property type="term" value="C:mitochondrion"/>
    <property type="evidence" value="ECO:0007669"/>
    <property type="project" value="TreeGrafter"/>
</dbReference>
<gene>
    <name evidence="2" type="primary">NDAI0E02580</name>
    <name evidence="2" type="ordered locus">NDAI_0E02580</name>
</gene>
<dbReference type="Pfam" id="PF09791">
    <property type="entry name" value="Oxidored-like"/>
    <property type="match status" value="1"/>
</dbReference>